<dbReference type="EMBL" id="LRQE01000021">
    <property type="protein sequence ID" value="KXA30963.1"/>
    <property type="molecule type" value="Genomic_DNA"/>
</dbReference>
<dbReference type="AlphaFoldDB" id="A0A133PQN8"/>
<evidence type="ECO:0000313" key="2">
    <source>
        <dbReference type="Proteomes" id="UP000070174"/>
    </source>
</evidence>
<name>A0A133PQN8_9FIRM</name>
<protein>
    <submittedName>
        <fullName evidence="1">Uncharacterized protein</fullName>
    </submittedName>
</protein>
<comment type="caution">
    <text evidence="1">The sequence shown here is derived from an EMBL/GenBank/DDBJ whole genome shotgun (WGS) entry which is preliminary data.</text>
</comment>
<accession>A0A133PQN8</accession>
<proteinExistence type="predicted"/>
<sequence length="43" mass="5463">MYVLPLIKNFSYIYYNIRTKNYKGSLLIRRRMNTFYDKKNLFY</sequence>
<reference evidence="1 2" key="1">
    <citation type="submission" date="2016-01" db="EMBL/GenBank/DDBJ databases">
        <authorList>
            <person name="Oliw E.H."/>
        </authorList>
    </citation>
    <scope>NUCLEOTIDE SEQUENCE [LARGE SCALE GENOMIC DNA]</scope>
    <source>
        <strain evidence="1 2">CMW7756A</strain>
    </source>
</reference>
<evidence type="ECO:0000313" key="1">
    <source>
        <dbReference type="EMBL" id="KXA30963.1"/>
    </source>
</evidence>
<gene>
    <name evidence="1" type="ORF">HMPREF3229_00561</name>
</gene>
<organism evidence="1">
    <name type="scientific">Peptoniphilus harei</name>
    <dbReference type="NCBI Taxonomy" id="54005"/>
    <lineage>
        <taxon>Bacteria</taxon>
        <taxon>Bacillati</taxon>
        <taxon>Bacillota</taxon>
        <taxon>Tissierellia</taxon>
        <taxon>Tissierellales</taxon>
        <taxon>Peptoniphilaceae</taxon>
        <taxon>Peptoniphilus</taxon>
    </lineage>
</organism>
<dbReference type="Proteomes" id="UP000070174">
    <property type="component" value="Unassembled WGS sequence"/>
</dbReference>